<dbReference type="Proteomes" id="UP000778970">
    <property type="component" value="Unassembled WGS sequence"/>
</dbReference>
<dbReference type="PANTHER" id="PTHR30005:SF0">
    <property type="entry name" value="RETROGRADE REGULATION PROTEIN 2"/>
    <property type="match status" value="1"/>
</dbReference>
<evidence type="ECO:0000313" key="4">
    <source>
        <dbReference type="Proteomes" id="UP000778970"/>
    </source>
</evidence>
<dbReference type="Gene3D" id="3.30.420.40">
    <property type="match status" value="1"/>
</dbReference>
<organism evidence="3 4">
    <name type="scientific">Rhodovibrio salinarum</name>
    <dbReference type="NCBI Taxonomy" id="1087"/>
    <lineage>
        <taxon>Bacteria</taxon>
        <taxon>Pseudomonadati</taxon>
        <taxon>Pseudomonadota</taxon>
        <taxon>Alphaproteobacteria</taxon>
        <taxon>Rhodospirillales</taxon>
        <taxon>Rhodovibrionaceae</taxon>
        <taxon>Rhodovibrio</taxon>
    </lineage>
</organism>
<protein>
    <recommendedName>
        <fullName evidence="2">Ppx/GppA phosphatase N-terminal domain-containing protein</fullName>
    </recommendedName>
</protein>
<feature type="region of interest" description="Disordered" evidence="1">
    <location>
        <begin position="25"/>
        <end position="68"/>
    </location>
</feature>
<dbReference type="GO" id="GO:0016462">
    <property type="term" value="F:pyrophosphatase activity"/>
    <property type="evidence" value="ECO:0007669"/>
    <property type="project" value="TreeGrafter"/>
</dbReference>
<dbReference type="CDD" id="cd24054">
    <property type="entry name" value="ASKHA_NBD_AaPPX-GppA_MtPPX2-like"/>
    <property type="match status" value="1"/>
</dbReference>
<name>A0A934QIR6_9PROT</name>
<dbReference type="InterPro" id="IPR043129">
    <property type="entry name" value="ATPase_NBD"/>
</dbReference>
<reference evidence="3" key="2">
    <citation type="journal article" date="2020" name="Microorganisms">
        <title>Osmotic Adaptation and Compatible Solute Biosynthesis of Phototrophic Bacteria as Revealed from Genome Analyses.</title>
        <authorList>
            <person name="Imhoff J.F."/>
            <person name="Rahn T."/>
            <person name="Kunzel S."/>
            <person name="Keller A."/>
            <person name="Neulinger S.C."/>
        </authorList>
    </citation>
    <scope>NUCLEOTIDE SEQUENCE</scope>
    <source>
        <strain evidence="3">DSM 9154</strain>
    </source>
</reference>
<keyword evidence="4" id="KW-1185">Reference proteome</keyword>
<dbReference type="AlphaFoldDB" id="A0A934QIR6"/>
<accession>A0A934QIR6</accession>
<sequence length="409" mass="42868">MNAPPLDGRVRLSAVNVGRAGGDGYVARAPRHRQNASVTASPDAASGGPVHARRARAPASAGPASCDGRVDDPADPHAAVSYAAIDLGTNNCRLLIARPVAGGFRVVDAFSRIVRLGEGVAGSRRLSEAAMARAIEALRVCAAKVRRRPGCELRAVATAACRQALNRDAFLARVHRETGLQLEVIDPQEEARLALGGCAPLLDPQVPNGLIFDIGGGSTELCWLTMRAAGNGDGPGGPDLVAWHSMPVGVANLAERFAGAPDTPETFEAMVAETAEALRTFAGDRAVARAFADRPVQMVGASGTVTTLAGVAKELPRYDRRQVDGCVLPAETVRATSRRIVEMSPAARLDHPCIGPQRADLVIAGCAILEAICRAWPVDRLTVADRGLREGILYHLMQARGEPVAAPPL</sequence>
<gene>
    <name evidence="3" type="ORF">CKO21_11135</name>
</gene>
<dbReference type="InterPro" id="IPR050273">
    <property type="entry name" value="GppA/Ppx_hydrolase"/>
</dbReference>
<comment type="caution">
    <text evidence="3">The sequence shown here is derived from an EMBL/GenBank/DDBJ whole genome shotgun (WGS) entry which is preliminary data.</text>
</comment>
<evidence type="ECO:0000313" key="3">
    <source>
        <dbReference type="EMBL" id="MBK1697793.1"/>
    </source>
</evidence>
<proteinExistence type="predicted"/>
<evidence type="ECO:0000256" key="1">
    <source>
        <dbReference type="SAM" id="MobiDB-lite"/>
    </source>
</evidence>
<dbReference type="Gene3D" id="3.30.420.150">
    <property type="entry name" value="Exopolyphosphatase. Domain 2"/>
    <property type="match status" value="1"/>
</dbReference>
<dbReference type="EMBL" id="NRRE01000026">
    <property type="protein sequence ID" value="MBK1697793.1"/>
    <property type="molecule type" value="Genomic_DNA"/>
</dbReference>
<dbReference type="PANTHER" id="PTHR30005">
    <property type="entry name" value="EXOPOLYPHOSPHATASE"/>
    <property type="match status" value="1"/>
</dbReference>
<feature type="domain" description="Ppx/GppA phosphatase N-terminal" evidence="2">
    <location>
        <begin position="95"/>
        <end position="398"/>
    </location>
</feature>
<dbReference type="Pfam" id="PF02541">
    <property type="entry name" value="Ppx-GppA"/>
    <property type="match status" value="1"/>
</dbReference>
<dbReference type="InterPro" id="IPR003695">
    <property type="entry name" value="Ppx_GppA_N"/>
</dbReference>
<dbReference type="SUPFAM" id="SSF53067">
    <property type="entry name" value="Actin-like ATPase domain"/>
    <property type="match status" value="2"/>
</dbReference>
<evidence type="ECO:0000259" key="2">
    <source>
        <dbReference type="Pfam" id="PF02541"/>
    </source>
</evidence>
<reference evidence="3" key="1">
    <citation type="submission" date="2017-08" db="EMBL/GenBank/DDBJ databases">
        <authorList>
            <person name="Imhoff J.F."/>
            <person name="Rahn T."/>
            <person name="Kuenzel S."/>
            <person name="Neulinger S.C."/>
        </authorList>
    </citation>
    <scope>NUCLEOTIDE SEQUENCE</scope>
    <source>
        <strain evidence="3">DSM 9154</strain>
    </source>
</reference>